<dbReference type="Pfam" id="PF12867">
    <property type="entry name" value="DinB_2"/>
    <property type="match status" value="1"/>
</dbReference>
<keyword evidence="3 5" id="KW-0378">Hydrolase</keyword>
<dbReference type="InterPro" id="IPR023774">
    <property type="entry name" value="Put_metal_dep_hydrolase_YfiT"/>
</dbReference>
<dbReference type="EMBL" id="JACHHG010000004">
    <property type="protein sequence ID" value="MBB6097965.1"/>
    <property type="molecule type" value="Genomic_DNA"/>
</dbReference>
<comment type="subcellular location">
    <subcellularLocation>
        <location evidence="5">Cytoplasm</location>
    </subcellularLocation>
</comment>
<dbReference type="GO" id="GO:0008270">
    <property type="term" value="F:zinc ion binding"/>
    <property type="evidence" value="ECO:0007669"/>
    <property type="project" value="UniProtKB-UniRule"/>
</dbReference>
<evidence type="ECO:0000259" key="6">
    <source>
        <dbReference type="Pfam" id="PF12867"/>
    </source>
</evidence>
<feature type="binding site" evidence="5">
    <location>
        <position position="160"/>
    </location>
    <ligand>
        <name>Zn(2+)</name>
        <dbReference type="ChEBI" id="CHEBI:29105"/>
    </ligand>
</feature>
<accession>A0A841I1Z8</accession>
<evidence type="ECO:0000313" key="7">
    <source>
        <dbReference type="EMBL" id="MBB6097965.1"/>
    </source>
</evidence>
<dbReference type="AlphaFoldDB" id="A0A841I1Z8"/>
<dbReference type="Proteomes" id="UP000569951">
    <property type="component" value="Unassembled WGS sequence"/>
</dbReference>
<keyword evidence="4 5" id="KW-0862">Zinc</keyword>
<evidence type="ECO:0000256" key="5">
    <source>
        <dbReference type="HAMAP-Rule" id="MF_01256"/>
    </source>
</evidence>
<evidence type="ECO:0000256" key="4">
    <source>
        <dbReference type="ARBA" id="ARBA00022833"/>
    </source>
</evidence>
<comment type="caution">
    <text evidence="7">The sequence shown here is derived from an EMBL/GenBank/DDBJ whole genome shotgun (WGS) entry which is preliminary data.</text>
</comment>
<feature type="binding site" evidence="5">
    <location>
        <position position="65"/>
    </location>
    <ligand>
        <name>Zn(2+)</name>
        <dbReference type="ChEBI" id="CHEBI:29105"/>
    </ligand>
</feature>
<protein>
    <recommendedName>
        <fullName evidence="5">Putative metal-dependent hydrolase HNR42_001388</fullName>
        <ecNumber evidence="5">3.-.-.-</ecNumber>
    </recommendedName>
</protein>
<feature type="domain" description="DinB-like" evidence="6">
    <location>
        <begin position="29"/>
        <end position="163"/>
    </location>
</feature>
<evidence type="ECO:0000313" key="8">
    <source>
        <dbReference type="Proteomes" id="UP000569951"/>
    </source>
</evidence>
<comment type="subunit">
    <text evidence="5">Homodimer.</text>
</comment>
<evidence type="ECO:0000256" key="1">
    <source>
        <dbReference type="ARBA" id="ARBA00022490"/>
    </source>
</evidence>
<dbReference type="HAMAP" id="MF_01256">
    <property type="entry name" value="YfiT_hydrol"/>
    <property type="match status" value="1"/>
</dbReference>
<dbReference type="EC" id="3.-.-.-" evidence="5"/>
<comment type="function">
    <text evidence="5">Possible metal-dependent hydrolase.</text>
</comment>
<keyword evidence="1 5" id="KW-0963">Cytoplasm</keyword>
<feature type="binding site" evidence="5">
    <location>
        <position position="156"/>
    </location>
    <ligand>
        <name>Zn(2+)</name>
        <dbReference type="ChEBI" id="CHEBI:29105"/>
    </ligand>
</feature>
<dbReference type="GO" id="GO:0005737">
    <property type="term" value="C:cytoplasm"/>
    <property type="evidence" value="ECO:0007669"/>
    <property type="project" value="UniProtKB-SubCell"/>
</dbReference>
<proteinExistence type="inferred from homology"/>
<dbReference type="NCBIfam" id="NF009807">
    <property type="entry name" value="PRK13291.1"/>
    <property type="match status" value="1"/>
</dbReference>
<name>A0A841I1Z8_9DEIO</name>
<reference evidence="7 8" key="1">
    <citation type="submission" date="2020-08" db="EMBL/GenBank/DDBJ databases">
        <title>Genomic Encyclopedia of Type Strains, Phase IV (KMG-IV): sequencing the most valuable type-strain genomes for metagenomic binning, comparative biology and taxonomic classification.</title>
        <authorList>
            <person name="Goeker M."/>
        </authorList>
    </citation>
    <scope>NUCLEOTIDE SEQUENCE [LARGE SCALE GENOMIC DNA]</scope>
    <source>
        <strain evidence="7 8">DSM 21458</strain>
    </source>
</reference>
<dbReference type="GO" id="GO:0016787">
    <property type="term" value="F:hydrolase activity"/>
    <property type="evidence" value="ECO:0007669"/>
    <property type="project" value="UniProtKB-UniRule"/>
</dbReference>
<gene>
    <name evidence="7" type="ORF">HNR42_001388</name>
</gene>
<evidence type="ECO:0000256" key="2">
    <source>
        <dbReference type="ARBA" id="ARBA00022723"/>
    </source>
</evidence>
<dbReference type="SUPFAM" id="SSF109854">
    <property type="entry name" value="DinB/YfiT-like putative metalloenzymes"/>
    <property type="match status" value="1"/>
</dbReference>
<comment type="cofactor">
    <cofactor evidence="5">
        <name>Zn(2+)</name>
        <dbReference type="ChEBI" id="CHEBI:29105"/>
    </cofactor>
    <text evidence="5">Binds 1 zinc ion per subunit.</text>
</comment>
<comment type="similarity">
    <text evidence="5">Belongs to the metal hydrolase YfiT family.</text>
</comment>
<dbReference type="InterPro" id="IPR024775">
    <property type="entry name" value="DinB-like"/>
</dbReference>
<sequence length="173" mass="19730">MSDPRYPIGDFVNPGPLETAQRRDLIARIAQTPARLRAAVSGLSDAQLDTSYREGGWTVRQVVHHVPDSHMNAYIRVKLALTEERPTIKAYLEDRWAKLPDSRLPVEPSLALLENLHLRLDALLRSLSEADLERPFVHPERGEMRLGDLIPLYAWHGDHHVAHVTALRQRMGW</sequence>
<dbReference type="RefSeq" id="WP_183985916.1">
    <property type="nucleotide sequence ID" value="NZ_JACHHG010000004.1"/>
</dbReference>
<keyword evidence="8" id="KW-1185">Reference proteome</keyword>
<dbReference type="Gene3D" id="1.20.120.450">
    <property type="entry name" value="dinb family like domain"/>
    <property type="match status" value="1"/>
</dbReference>
<organism evidence="7 8">
    <name type="scientific">Deinobacterium chartae</name>
    <dbReference type="NCBI Taxonomy" id="521158"/>
    <lineage>
        <taxon>Bacteria</taxon>
        <taxon>Thermotogati</taxon>
        <taxon>Deinococcota</taxon>
        <taxon>Deinococci</taxon>
        <taxon>Deinococcales</taxon>
        <taxon>Deinococcaceae</taxon>
        <taxon>Deinobacterium</taxon>
    </lineage>
</organism>
<dbReference type="InterPro" id="IPR034660">
    <property type="entry name" value="DinB/YfiT-like"/>
</dbReference>
<evidence type="ECO:0000256" key="3">
    <source>
        <dbReference type="ARBA" id="ARBA00022801"/>
    </source>
</evidence>
<keyword evidence="2 5" id="KW-0479">Metal-binding</keyword>